<dbReference type="SUPFAM" id="SSF56801">
    <property type="entry name" value="Acetyl-CoA synthetase-like"/>
    <property type="match status" value="1"/>
</dbReference>
<dbReference type="InterPro" id="IPR020845">
    <property type="entry name" value="AMP-binding_CS"/>
</dbReference>
<feature type="domain" description="AMP-dependent synthetase/ligase" evidence="1">
    <location>
        <begin position="11"/>
        <end position="371"/>
    </location>
</feature>
<dbReference type="Pfam" id="PF13193">
    <property type="entry name" value="AMP-binding_C"/>
    <property type="match status" value="1"/>
</dbReference>
<accession>A0ABP7KSQ7</accession>
<name>A0ABP7KSQ7_9MICO</name>
<evidence type="ECO:0000313" key="3">
    <source>
        <dbReference type="EMBL" id="GAA3886350.1"/>
    </source>
</evidence>
<dbReference type="PANTHER" id="PTHR43767:SF1">
    <property type="entry name" value="NONRIBOSOMAL PEPTIDE SYNTHASE PES1 (EUROFUNG)-RELATED"/>
    <property type="match status" value="1"/>
</dbReference>
<dbReference type="EMBL" id="BAABCN010000010">
    <property type="protein sequence ID" value="GAA3886350.1"/>
    <property type="molecule type" value="Genomic_DNA"/>
</dbReference>
<gene>
    <name evidence="3" type="ORF">GCM10022381_30600</name>
</gene>
<reference evidence="4" key="1">
    <citation type="journal article" date="2019" name="Int. J. Syst. Evol. Microbiol.">
        <title>The Global Catalogue of Microorganisms (GCM) 10K type strain sequencing project: providing services to taxonomists for standard genome sequencing and annotation.</title>
        <authorList>
            <consortium name="The Broad Institute Genomics Platform"/>
            <consortium name="The Broad Institute Genome Sequencing Center for Infectious Disease"/>
            <person name="Wu L."/>
            <person name="Ma J."/>
        </authorList>
    </citation>
    <scope>NUCLEOTIDE SEQUENCE [LARGE SCALE GENOMIC DNA]</scope>
    <source>
        <strain evidence="4">JCM 17021</strain>
    </source>
</reference>
<organism evidence="3 4">
    <name type="scientific">Leifsonia kafniensis</name>
    <dbReference type="NCBI Taxonomy" id="475957"/>
    <lineage>
        <taxon>Bacteria</taxon>
        <taxon>Bacillati</taxon>
        <taxon>Actinomycetota</taxon>
        <taxon>Actinomycetes</taxon>
        <taxon>Micrococcales</taxon>
        <taxon>Microbacteriaceae</taxon>
        <taxon>Leifsonia</taxon>
    </lineage>
</organism>
<dbReference type="InterPro" id="IPR000873">
    <property type="entry name" value="AMP-dep_synth/lig_dom"/>
</dbReference>
<sequence length="518" mass="54666">MDCGQIVGKFARYRPDSAAVIFGGTTLTSRELLERSFRLANGLAALGIRRGDTVATLGVNALRSVEEITGLAIGGYIRVPLHQGNDAESHRYMLENSRARVLITDATGLAECGDALISLEHLEAIIVDDVDAHLRYADVIAAADPSDPGLAFTQDDILQIGYTGGTTGRPKGAVQTHGSWLDVTTDNMTLLPPSAGAGDLFVVGGPVAGGASTYLYSCFAKGIGIVVAPDRKASTAARLIQEHRASILMALPPLVQGLVDDTGIDGFNLSSLRSIISAGAPLSSRVIRSVTERFGPVLTFVYGQSECVPIAALTPDLIAAGIAAEPELLQSVGRPTVRSAIRIVGPDGNELPAGETGEITADAAGTMHSYWDDPQGTAAKLTADGFVRTGDLGHTSEDGVLFLSDRVEDIIRYGDTTVTPSFLEDAFSDHPAVHEVVVIGVPDKKLGQLPHAVLSVTPGSGIREDDIRVWWAGRTSAQDVPVSVQLSPTPLPRTPAGKLSRRLIREQFLPAPRPPRTQ</sequence>
<dbReference type="PROSITE" id="PS00455">
    <property type="entry name" value="AMP_BINDING"/>
    <property type="match status" value="1"/>
</dbReference>
<dbReference type="RefSeq" id="WP_345068273.1">
    <property type="nucleotide sequence ID" value="NZ_BAABCN010000010.1"/>
</dbReference>
<evidence type="ECO:0000259" key="2">
    <source>
        <dbReference type="Pfam" id="PF13193"/>
    </source>
</evidence>
<dbReference type="Proteomes" id="UP001501803">
    <property type="component" value="Unassembled WGS sequence"/>
</dbReference>
<proteinExistence type="predicted"/>
<dbReference type="Gene3D" id="3.40.50.12780">
    <property type="entry name" value="N-terminal domain of ligase-like"/>
    <property type="match status" value="1"/>
</dbReference>
<evidence type="ECO:0000259" key="1">
    <source>
        <dbReference type="Pfam" id="PF00501"/>
    </source>
</evidence>
<keyword evidence="3" id="KW-0436">Ligase</keyword>
<dbReference type="Gene3D" id="3.30.300.30">
    <property type="match status" value="1"/>
</dbReference>
<dbReference type="InterPro" id="IPR050237">
    <property type="entry name" value="ATP-dep_AMP-bd_enzyme"/>
</dbReference>
<keyword evidence="4" id="KW-1185">Reference proteome</keyword>
<dbReference type="PANTHER" id="PTHR43767">
    <property type="entry name" value="LONG-CHAIN-FATTY-ACID--COA LIGASE"/>
    <property type="match status" value="1"/>
</dbReference>
<protein>
    <submittedName>
        <fullName evidence="3">Long-chain fatty acid--CoA ligase</fullName>
    </submittedName>
</protein>
<feature type="domain" description="AMP-binding enzyme C-terminal" evidence="2">
    <location>
        <begin position="423"/>
        <end position="498"/>
    </location>
</feature>
<dbReference type="InterPro" id="IPR045851">
    <property type="entry name" value="AMP-bd_C_sf"/>
</dbReference>
<evidence type="ECO:0000313" key="4">
    <source>
        <dbReference type="Proteomes" id="UP001501803"/>
    </source>
</evidence>
<dbReference type="InterPro" id="IPR042099">
    <property type="entry name" value="ANL_N_sf"/>
</dbReference>
<comment type="caution">
    <text evidence="3">The sequence shown here is derived from an EMBL/GenBank/DDBJ whole genome shotgun (WGS) entry which is preliminary data.</text>
</comment>
<dbReference type="GO" id="GO:0016874">
    <property type="term" value="F:ligase activity"/>
    <property type="evidence" value="ECO:0007669"/>
    <property type="project" value="UniProtKB-KW"/>
</dbReference>
<dbReference type="Pfam" id="PF00501">
    <property type="entry name" value="AMP-binding"/>
    <property type="match status" value="1"/>
</dbReference>
<dbReference type="InterPro" id="IPR025110">
    <property type="entry name" value="AMP-bd_C"/>
</dbReference>